<dbReference type="RefSeq" id="WP_151861167.1">
    <property type="nucleotide sequence ID" value="NZ_WBZC01000026.1"/>
</dbReference>
<keyword evidence="1" id="KW-0472">Membrane</keyword>
<feature type="transmembrane region" description="Helical" evidence="1">
    <location>
        <begin position="73"/>
        <end position="95"/>
    </location>
</feature>
<evidence type="ECO:0008006" key="4">
    <source>
        <dbReference type="Google" id="ProtNLM"/>
    </source>
</evidence>
<dbReference type="EMBL" id="WBZC01000026">
    <property type="protein sequence ID" value="KAB3534734.1"/>
    <property type="molecule type" value="Genomic_DNA"/>
</dbReference>
<feature type="transmembrane region" description="Helical" evidence="1">
    <location>
        <begin position="33"/>
        <end position="52"/>
    </location>
</feature>
<feature type="transmembrane region" description="Helical" evidence="1">
    <location>
        <begin position="397"/>
        <end position="413"/>
    </location>
</feature>
<dbReference type="AlphaFoldDB" id="A0A6I0F896"/>
<dbReference type="Proteomes" id="UP000432715">
    <property type="component" value="Unassembled WGS sequence"/>
</dbReference>
<sequence length="427" mass="49608">MDFKKIILWVYFLYTVFVILLIGTTTLEVNKTLLSILFMWINYLFFFGGYSYKKNLNTKVKYSSNGFWLLIKSKLSLLTIGFVSILFSIMAVNYYTGQNPVRLISNLLNNVSVYYEYQNYFKHNQINVLTLTKIPYILMLFYVKFFLYISYISLFLFKEIRSKFDKFYLFMITFAHIYIGVGRGTSFEFFELIILIAYVVLSKQRNTRKRIINYKTATVSLVLGSIGVFILLNGISARGVVFDLSIVRPDVNYDANGIVSKLFPKLSFLIYQFYGYFGFGFFYVSSYVSEIWFSSFSSLISGLIPLGFQSFSNTSIQELMSNIIHVGVRWHPDSIVIINNIGYIGLLLLCFSMGVFSKYSLMEKNRTPISEVTNYLILLQMISLPVGNFLFTSSANELIALMSGIYWMWRIFVNKRIRFNKNSKLVS</sequence>
<gene>
    <name evidence="2" type="ORF">F8154_08390</name>
</gene>
<dbReference type="OrthoDB" id="9553751at2"/>
<protein>
    <recommendedName>
        <fullName evidence="4">Oligosaccharide repeat unit polymerase</fullName>
    </recommendedName>
</protein>
<evidence type="ECO:0000313" key="3">
    <source>
        <dbReference type="Proteomes" id="UP000432715"/>
    </source>
</evidence>
<feature type="transmembrane region" description="Helical" evidence="1">
    <location>
        <begin position="7"/>
        <end position="27"/>
    </location>
</feature>
<feature type="transmembrane region" description="Helical" evidence="1">
    <location>
        <begin position="185"/>
        <end position="201"/>
    </location>
</feature>
<name>A0A6I0F896_9FIRM</name>
<feature type="transmembrane region" description="Helical" evidence="1">
    <location>
        <begin position="164"/>
        <end position="179"/>
    </location>
</feature>
<feature type="transmembrane region" description="Helical" evidence="1">
    <location>
        <begin position="341"/>
        <end position="361"/>
    </location>
</feature>
<evidence type="ECO:0000313" key="2">
    <source>
        <dbReference type="EMBL" id="KAB3534734.1"/>
    </source>
</evidence>
<reference evidence="2 3" key="1">
    <citation type="submission" date="2019-10" db="EMBL/GenBank/DDBJ databases">
        <title>Alkaliphilus serpentinus sp. nov. and Alkaliphilus pronyensis sp. nov., two novel anaerobic alkaliphilic species isolated from the serpentinized-hosted hydrothermal field of the Prony Bay (New Caledonia).</title>
        <authorList>
            <person name="Postec A."/>
        </authorList>
    </citation>
    <scope>NUCLEOTIDE SEQUENCE [LARGE SCALE GENOMIC DNA]</scope>
    <source>
        <strain evidence="2 3">LacV</strain>
    </source>
</reference>
<keyword evidence="3" id="KW-1185">Reference proteome</keyword>
<accession>A0A6I0F896</accession>
<feature type="transmembrane region" description="Helical" evidence="1">
    <location>
        <begin position="221"/>
        <end position="242"/>
    </location>
</feature>
<comment type="caution">
    <text evidence="2">The sequence shown here is derived from an EMBL/GenBank/DDBJ whole genome shotgun (WGS) entry which is preliminary data.</text>
</comment>
<keyword evidence="1" id="KW-1133">Transmembrane helix</keyword>
<feature type="transmembrane region" description="Helical" evidence="1">
    <location>
        <begin position="134"/>
        <end position="157"/>
    </location>
</feature>
<keyword evidence="1" id="KW-0812">Transmembrane</keyword>
<feature type="transmembrane region" description="Helical" evidence="1">
    <location>
        <begin position="262"/>
        <end position="284"/>
    </location>
</feature>
<proteinExistence type="predicted"/>
<organism evidence="2 3">
    <name type="scientific">Alkaliphilus pronyensis</name>
    <dbReference type="NCBI Taxonomy" id="1482732"/>
    <lineage>
        <taxon>Bacteria</taxon>
        <taxon>Bacillati</taxon>
        <taxon>Bacillota</taxon>
        <taxon>Clostridia</taxon>
        <taxon>Peptostreptococcales</taxon>
        <taxon>Natronincolaceae</taxon>
        <taxon>Alkaliphilus</taxon>
    </lineage>
</organism>
<evidence type="ECO:0000256" key="1">
    <source>
        <dbReference type="SAM" id="Phobius"/>
    </source>
</evidence>